<evidence type="ECO:0000313" key="8">
    <source>
        <dbReference type="RefSeq" id="XP_015186637.1"/>
    </source>
</evidence>
<name>A0ABM1J2F0_POLDO</name>
<dbReference type="RefSeq" id="XP_015186637.1">
    <property type="nucleotide sequence ID" value="XM_015331151.1"/>
</dbReference>
<keyword evidence="4" id="KW-1133">Transmembrane helix</keyword>
<protein>
    <recommendedName>
        <fullName evidence="4">Fatty acyl-CoA reductase</fullName>
        <ecNumber evidence="4">1.2.1.84</ecNumber>
    </recommendedName>
</protein>
<accession>A0ABM1J2F0</accession>
<dbReference type="InterPro" id="IPR033640">
    <property type="entry name" value="FAR_C"/>
</dbReference>
<dbReference type="CDD" id="cd09071">
    <property type="entry name" value="FAR_C"/>
    <property type="match status" value="1"/>
</dbReference>
<dbReference type="SUPFAM" id="SSF51735">
    <property type="entry name" value="NAD(P)-binding Rossmann-fold domains"/>
    <property type="match status" value="1"/>
</dbReference>
<dbReference type="EC" id="1.2.1.84" evidence="4"/>
<keyword evidence="3 4" id="KW-0443">Lipid metabolism</keyword>
<feature type="non-terminal residue" evidence="8">
    <location>
        <position position="358"/>
    </location>
</feature>
<dbReference type="InterPro" id="IPR013120">
    <property type="entry name" value="FAR_NAD-bd"/>
</dbReference>
<keyword evidence="2 4" id="KW-0444">Lipid biosynthesis</keyword>
<evidence type="ECO:0000313" key="7">
    <source>
        <dbReference type="Proteomes" id="UP000694924"/>
    </source>
</evidence>
<keyword evidence="4" id="KW-0472">Membrane</keyword>
<comment type="similarity">
    <text evidence="1 4">Belongs to the fatty acyl-CoA reductase family.</text>
</comment>
<keyword evidence="4" id="KW-0560">Oxidoreductase</keyword>
<evidence type="ECO:0000259" key="5">
    <source>
        <dbReference type="Pfam" id="PF03015"/>
    </source>
</evidence>
<feature type="transmembrane region" description="Helical" evidence="4">
    <location>
        <begin position="302"/>
        <end position="326"/>
    </location>
</feature>
<dbReference type="PANTHER" id="PTHR11011">
    <property type="entry name" value="MALE STERILITY PROTEIN 2-RELATED"/>
    <property type="match status" value="1"/>
</dbReference>
<evidence type="ECO:0000256" key="4">
    <source>
        <dbReference type="RuleBase" id="RU363097"/>
    </source>
</evidence>
<reference evidence="8" key="1">
    <citation type="submission" date="2025-08" db="UniProtKB">
        <authorList>
            <consortium name="RefSeq"/>
        </authorList>
    </citation>
    <scope>IDENTIFICATION</scope>
</reference>
<evidence type="ECO:0000256" key="2">
    <source>
        <dbReference type="ARBA" id="ARBA00022516"/>
    </source>
</evidence>
<evidence type="ECO:0000256" key="1">
    <source>
        <dbReference type="ARBA" id="ARBA00005928"/>
    </source>
</evidence>
<gene>
    <name evidence="8" type="primary">LOC107071826</name>
</gene>
<dbReference type="Proteomes" id="UP000694924">
    <property type="component" value="Unplaced"/>
</dbReference>
<sequence>MHSKLGPAKAKEWGAKKQKDPQIRFKEYFNDVIFDRLKREQKDVEKKIILIEGDTSLLNLGLSEKDRDRIKDTDLIFHSAASVRFMENLRFIVNTNIRGTRDLLLLAQEVTRLKAFVYVSTAYSHCVYNNIEEKFYKLFMKKEDIIRLTETLTQDYSNRIPTCIVQSFLVVPTKKEPIVGWINNIYGLTGVTYGSSSGILRTLYCNSNLICDIIPADYVINNIIAAAWDVAQKRSISQSVNLCSKDNKYLPDYDEIPVYNSVSSVQRPITYDTIMHNVAFEGLQVPSKKVLWYASLWYIKNYYFYIFMTIFLHWIPAIIVDSFLYLSGRKPILLNVYRKIEKFKHVMSFFSMNEWEFT</sequence>
<dbReference type="GeneID" id="107071826"/>
<keyword evidence="7" id="KW-1185">Reference proteome</keyword>
<organism evidence="7 8">
    <name type="scientific">Polistes dominula</name>
    <name type="common">European paper wasp</name>
    <name type="synonym">Vespa dominula</name>
    <dbReference type="NCBI Taxonomy" id="743375"/>
    <lineage>
        <taxon>Eukaryota</taxon>
        <taxon>Metazoa</taxon>
        <taxon>Ecdysozoa</taxon>
        <taxon>Arthropoda</taxon>
        <taxon>Hexapoda</taxon>
        <taxon>Insecta</taxon>
        <taxon>Pterygota</taxon>
        <taxon>Neoptera</taxon>
        <taxon>Endopterygota</taxon>
        <taxon>Hymenoptera</taxon>
        <taxon>Apocrita</taxon>
        <taxon>Aculeata</taxon>
        <taxon>Vespoidea</taxon>
        <taxon>Vespidae</taxon>
        <taxon>Polistinae</taxon>
        <taxon>Polistini</taxon>
        <taxon>Polistes</taxon>
    </lineage>
</organism>
<dbReference type="Gene3D" id="3.40.50.720">
    <property type="entry name" value="NAD(P)-binding Rossmann-like Domain"/>
    <property type="match status" value="1"/>
</dbReference>
<comment type="function">
    <text evidence="4">Catalyzes the reduction of fatty acyl-CoA to fatty alcohols.</text>
</comment>
<dbReference type="Pfam" id="PF03015">
    <property type="entry name" value="Sterile"/>
    <property type="match status" value="1"/>
</dbReference>
<evidence type="ECO:0000256" key="3">
    <source>
        <dbReference type="ARBA" id="ARBA00023098"/>
    </source>
</evidence>
<comment type="catalytic activity">
    <reaction evidence="4">
        <text>a long-chain fatty acyl-CoA + 2 NADPH + 2 H(+) = a long-chain primary fatty alcohol + 2 NADP(+) + CoA</text>
        <dbReference type="Rhea" id="RHEA:52716"/>
        <dbReference type="ChEBI" id="CHEBI:15378"/>
        <dbReference type="ChEBI" id="CHEBI:57287"/>
        <dbReference type="ChEBI" id="CHEBI:57783"/>
        <dbReference type="ChEBI" id="CHEBI:58349"/>
        <dbReference type="ChEBI" id="CHEBI:77396"/>
        <dbReference type="ChEBI" id="CHEBI:83139"/>
        <dbReference type="EC" id="1.2.1.84"/>
    </reaction>
</comment>
<keyword evidence="4" id="KW-0812">Transmembrane</keyword>
<dbReference type="InterPro" id="IPR026055">
    <property type="entry name" value="FAR"/>
</dbReference>
<dbReference type="Pfam" id="PF07993">
    <property type="entry name" value="NAD_binding_4"/>
    <property type="match status" value="1"/>
</dbReference>
<proteinExistence type="inferred from homology"/>
<feature type="domain" description="Thioester reductase (TE)" evidence="6">
    <location>
        <begin position="15"/>
        <end position="223"/>
    </location>
</feature>
<evidence type="ECO:0000259" key="6">
    <source>
        <dbReference type="Pfam" id="PF07993"/>
    </source>
</evidence>
<keyword evidence="4" id="KW-0521">NADP</keyword>
<dbReference type="PANTHER" id="PTHR11011:SF60">
    <property type="entry name" value="FATTY ACYL-COA REDUCTASE-RELATED"/>
    <property type="match status" value="1"/>
</dbReference>
<dbReference type="InterPro" id="IPR036291">
    <property type="entry name" value="NAD(P)-bd_dom_sf"/>
</dbReference>
<feature type="domain" description="Fatty acyl-CoA reductase C-terminal" evidence="5">
    <location>
        <begin position="312"/>
        <end position="357"/>
    </location>
</feature>